<dbReference type="InterPro" id="IPR006621">
    <property type="entry name" value="Nose-resist-to-fluoxetine_N"/>
</dbReference>
<accession>A0A0Q9WPS0</accession>
<dbReference type="GO" id="GO:0016747">
    <property type="term" value="F:acyltransferase activity, transferring groups other than amino-acyl groups"/>
    <property type="evidence" value="ECO:0007669"/>
    <property type="project" value="InterPro"/>
</dbReference>
<evidence type="ECO:0000313" key="4">
    <source>
        <dbReference type="Proteomes" id="UP000007798"/>
    </source>
</evidence>
<evidence type="ECO:0000256" key="1">
    <source>
        <dbReference type="SAM" id="Phobius"/>
    </source>
</evidence>
<feature type="transmembrane region" description="Helical" evidence="1">
    <location>
        <begin position="204"/>
        <end position="224"/>
    </location>
</feature>
<name>A0A0Q9WPS0_DROWI</name>
<dbReference type="InterPro" id="IPR052728">
    <property type="entry name" value="O2_lipid_transport_reg"/>
</dbReference>
<dbReference type="Proteomes" id="UP000007798">
    <property type="component" value="Unassembled WGS sequence"/>
</dbReference>
<reference evidence="3 4" key="1">
    <citation type="journal article" date="2007" name="Nature">
        <title>Evolution of genes and genomes on the Drosophila phylogeny.</title>
        <authorList>
            <consortium name="Drosophila 12 Genomes Consortium"/>
            <person name="Clark A.G."/>
            <person name="Eisen M.B."/>
            <person name="Smith D.R."/>
            <person name="Bergman C.M."/>
            <person name="Oliver B."/>
            <person name="Markow T.A."/>
            <person name="Kaufman T.C."/>
            <person name="Kellis M."/>
            <person name="Gelbart W."/>
            <person name="Iyer V.N."/>
            <person name="Pollard D.A."/>
            <person name="Sackton T.B."/>
            <person name="Larracuente A.M."/>
            <person name="Singh N.D."/>
            <person name="Abad J.P."/>
            <person name="Abt D.N."/>
            <person name="Adryan B."/>
            <person name="Aguade M."/>
            <person name="Akashi H."/>
            <person name="Anderson W.W."/>
            <person name="Aquadro C.F."/>
            <person name="Ardell D.H."/>
            <person name="Arguello R."/>
            <person name="Artieri C.G."/>
            <person name="Barbash D.A."/>
            <person name="Barker D."/>
            <person name="Barsanti P."/>
            <person name="Batterham P."/>
            <person name="Batzoglou S."/>
            <person name="Begun D."/>
            <person name="Bhutkar A."/>
            <person name="Blanco E."/>
            <person name="Bosak S.A."/>
            <person name="Bradley R.K."/>
            <person name="Brand A.D."/>
            <person name="Brent M.R."/>
            <person name="Brooks A.N."/>
            <person name="Brown R.H."/>
            <person name="Butlin R.K."/>
            <person name="Caggese C."/>
            <person name="Calvi B.R."/>
            <person name="Bernardo de Carvalho A."/>
            <person name="Caspi A."/>
            <person name="Castrezana S."/>
            <person name="Celniker S.E."/>
            <person name="Chang J.L."/>
            <person name="Chapple C."/>
            <person name="Chatterji S."/>
            <person name="Chinwalla A."/>
            <person name="Civetta A."/>
            <person name="Clifton S.W."/>
            <person name="Comeron J.M."/>
            <person name="Costello J.C."/>
            <person name="Coyne J.A."/>
            <person name="Daub J."/>
            <person name="David R.G."/>
            <person name="Delcher A.L."/>
            <person name="Delehaunty K."/>
            <person name="Do C.B."/>
            <person name="Ebling H."/>
            <person name="Edwards K."/>
            <person name="Eickbush T."/>
            <person name="Evans J.D."/>
            <person name="Filipski A."/>
            <person name="Findeiss S."/>
            <person name="Freyhult E."/>
            <person name="Fulton L."/>
            <person name="Fulton R."/>
            <person name="Garcia A.C."/>
            <person name="Gardiner A."/>
            <person name="Garfield D.A."/>
            <person name="Garvin B.E."/>
            <person name="Gibson G."/>
            <person name="Gilbert D."/>
            <person name="Gnerre S."/>
            <person name="Godfrey J."/>
            <person name="Good R."/>
            <person name="Gotea V."/>
            <person name="Gravely B."/>
            <person name="Greenberg A.J."/>
            <person name="Griffiths-Jones S."/>
            <person name="Gross S."/>
            <person name="Guigo R."/>
            <person name="Gustafson E.A."/>
            <person name="Haerty W."/>
            <person name="Hahn M.W."/>
            <person name="Halligan D.L."/>
            <person name="Halpern A.L."/>
            <person name="Halter G.M."/>
            <person name="Han M.V."/>
            <person name="Heger A."/>
            <person name="Hillier L."/>
            <person name="Hinrichs A.S."/>
            <person name="Holmes I."/>
            <person name="Hoskins R.A."/>
            <person name="Hubisz M.J."/>
            <person name="Hultmark D."/>
            <person name="Huntley M.A."/>
            <person name="Jaffe D.B."/>
            <person name="Jagadeeshan S."/>
            <person name="Jeck W.R."/>
            <person name="Johnson J."/>
            <person name="Jones C.D."/>
            <person name="Jordan W.C."/>
            <person name="Karpen G.H."/>
            <person name="Kataoka E."/>
            <person name="Keightley P.D."/>
            <person name="Kheradpour P."/>
            <person name="Kirkness E.F."/>
            <person name="Koerich L.B."/>
            <person name="Kristiansen K."/>
            <person name="Kudrna D."/>
            <person name="Kulathinal R.J."/>
            <person name="Kumar S."/>
            <person name="Kwok R."/>
            <person name="Lander E."/>
            <person name="Langley C.H."/>
            <person name="Lapoint R."/>
            <person name="Lazzaro B.P."/>
            <person name="Lee S.J."/>
            <person name="Levesque L."/>
            <person name="Li R."/>
            <person name="Lin C.F."/>
            <person name="Lin M.F."/>
            <person name="Lindblad-Toh K."/>
            <person name="Llopart A."/>
            <person name="Long M."/>
            <person name="Low L."/>
            <person name="Lozovsky E."/>
            <person name="Lu J."/>
            <person name="Luo M."/>
            <person name="Machado C.A."/>
            <person name="Makalowski W."/>
            <person name="Marzo M."/>
            <person name="Matsuda M."/>
            <person name="Matzkin L."/>
            <person name="McAllister B."/>
            <person name="McBride C.S."/>
            <person name="McKernan B."/>
            <person name="McKernan K."/>
            <person name="Mendez-Lago M."/>
            <person name="Minx P."/>
            <person name="Mollenhauer M.U."/>
            <person name="Montooth K."/>
            <person name="Mount S.M."/>
            <person name="Mu X."/>
            <person name="Myers E."/>
            <person name="Negre B."/>
            <person name="Newfeld S."/>
            <person name="Nielsen R."/>
            <person name="Noor M.A."/>
            <person name="O'Grady P."/>
            <person name="Pachter L."/>
            <person name="Papaceit M."/>
            <person name="Parisi M.J."/>
            <person name="Parisi M."/>
            <person name="Parts L."/>
            <person name="Pedersen J.S."/>
            <person name="Pesole G."/>
            <person name="Phillippy A.M."/>
            <person name="Ponting C.P."/>
            <person name="Pop M."/>
            <person name="Porcelli D."/>
            <person name="Powell J.R."/>
            <person name="Prohaska S."/>
            <person name="Pruitt K."/>
            <person name="Puig M."/>
            <person name="Quesneville H."/>
            <person name="Ram K.R."/>
            <person name="Rand D."/>
            <person name="Rasmussen M.D."/>
            <person name="Reed L.K."/>
            <person name="Reenan R."/>
            <person name="Reily A."/>
            <person name="Remington K.A."/>
            <person name="Rieger T.T."/>
            <person name="Ritchie M.G."/>
            <person name="Robin C."/>
            <person name="Rogers Y.H."/>
            <person name="Rohde C."/>
            <person name="Rozas J."/>
            <person name="Rubenfield M.J."/>
            <person name="Ruiz A."/>
            <person name="Russo S."/>
            <person name="Salzberg S.L."/>
            <person name="Sanchez-Gracia A."/>
            <person name="Saranga D.J."/>
            <person name="Sato H."/>
            <person name="Schaeffer S.W."/>
            <person name="Schatz M.C."/>
            <person name="Schlenke T."/>
            <person name="Schwartz R."/>
            <person name="Segarra C."/>
            <person name="Singh R.S."/>
            <person name="Sirot L."/>
            <person name="Sirota M."/>
            <person name="Sisneros N.B."/>
            <person name="Smith C.D."/>
            <person name="Smith T.F."/>
            <person name="Spieth J."/>
            <person name="Stage D.E."/>
            <person name="Stark A."/>
            <person name="Stephan W."/>
            <person name="Strausberg R.L."/>
            <person name="Strempel S."/>
            <person name="Sturgill D."/>
            <person name="Sutton G."/>
            <person name="Sutton G.G."/>
            <person name="Tao W."/>
            <person name="Teichmann S."/>
            <person name="Tobari Y.N."/>
            <person name="Tomimura Y."/>
            <person name="Tsolas J.M."/>
            <person name="Valente V.L."/>
            <person name="Venter E."/>
            <person name="Venter J.C."/>
            <person name="Vicario S."/>
            <person name="Vieira F.G."/>
            <person name="Vilella A.J."/>
            <person name="Villasante A."/>
            <person name="Walenz B."/>
            <person name="Wang J."/>
            <person name="Wasserman M."/>
            <person name="Watts T."/>
            <person name="Wilson D."/>
            <person name="Wilson R.K."/>
            <person name="Wing R.A."/>
            <person name="Wolfner M.F."/>
            <person name="Wong A."/>
            <person name="Wong G.K."/>
            <person name="Wu C.I."/>
            <person name="Wu G."/>
            <person name="Yamamoto D."/>
            <person name="Yang H.P."/>
            <person name="Yang S.P."/>
            <person name="Yorke J.A."/>
            <person name="Yoshida K."/>
            <person name="Zdobnov E."/>
            <person name="Zhang P."/>
            <person name="Zhang Y."/>
            <person name="Zimin A.V."/>
            <person name="Baldwin J."/>
            <person name="Abdouelleil A."/>
            <person name="Abdulkadir J."/>
            <person name="Abebe A."/>
            <person name="Abera B."/>
            <person name="Abreu J."/>
            <person name="Acer S.C."/>
            <person name="Aftuck L."/>
            <person name="Alexander A."/>
            <person name="An P."/>
            <person name="Anderson E."/>
            <person name="Anderson S."/>
            <person name="Arachi H."/>
            <person name="Azer M."/>
            <person name="Bachantsang P."/>
            <person name="Barry A."/>
            <person name="Bayul T."/>
            <person name="Berlin A."/>
            <person name="Bessette D."/>
            <person name="Bloom T."/>
            <person name="Blye J."/>
            <person name="Boguslavskiy L."/>
            <person name="Bonnet C."/>
            <person name="Boukhgalter B."/>
            <person name="Bourzgui I."/>
            <person name="Brown A."/>
            <person name="Cahill P."/>
            <person name="Channer S."/>
            <person name="Cheshatsang Y."/>
            <person name="Chuda L."/>
            <person name="Citroen M."/>
            <person name="Collymore A."/>
            <person name="Cooke P."/>
            <person name="Costello M."/>
            <person name="D'Aco K."/>
            <person name="Daza R."/>
            <person name="De Haan G."/>
            <person name="DeGray S."/>
            <person name="DeMaso C."/>
            <person name="Dhargay N."/>
            <person name="Dooley K."/>
            <person name="Dooley E."/>
            <person name="Doricent M."/>
            <person name="Dorje P."/>
            <person name="Dorjee K."/>
            <person name="Dupes A."/>
            <person name="Elong R."/>
            <person name="Falk J."/>
            <person name="Farina A."/>
            <person name="Faro S."/>
            <person name="Ferguson D."/>
            <person name="Fisher S."/>
            <person name="Foley C.D."/>
            <person name="Franke A."/>
            <person name="Friedrich D."/>
            <person name="Gadbois L."/>
            <person name="Gearin G."/>
            <person name="Gearin C.R."/>
            <person name="Giannoukos G."/>
            <person name="Goode T."/>
            <person name="Graham J."/>
            <person name="Grandbois E."/>
            <person name="Grewal S."/>
            <person name="Gyaltsen K."/>
            <person name="Hafez N."/>
            <person name="Hagos B."/>
            <person name="Hall J."/>
            <person name="Henson C."/>
            <person name="Hollinger A."/>
            <person name="Honan T."/>
            <person name="Huard M.D."/>
            <person name="Hughes L."/>
            <person name="Hurhula B."/>
            <person name="Husby M.E."/>
            <person name="Kamat A."/>
            <person name="Kanga B."/>
            <person name="Kashin S."/>
            <person name="Khazanovich D."/>
            <person name="Kisner P."/>
            <person name="Lance K."/>
            <person name="Lara M."/>
            <person name="Lee W."/>
            <person name="Lennon N."/>
            <person name="Letendre F."/>
            <person name="LeVine R."/>
            <person name="Lipovsky A."/>
            <person name="Liu X."/>
            <person name="Liu J."/>
            <person name="Liu S."/>
            <person name="Lokyitsang T."/>
            <person name="Lokyitsang Y."/>
            <person name="Lubonja R."/>
            <person name="Lui A."/>
            <person name="MacDonald P."/>
            <person name="Magnisalis V."/>
            <person name="Maru K."/>
            <person name="Matthews C."/>
            <person name="McCusker W."/>
            <person name="McDonough S."/>
            <person name="Mehta T."/>
            <person name="Meldrim J."/>
            <person name="Meneus L."/>
            <person name="Mihai O."/>
            <person name="Mihalev A."/>
            <person name="Mihova T."/>
            <person name="Mittelman R."/>
            <person name="Mlenga V."/>
            <person name="Montmayeur A."/>
            <person name="Mulrain L."/>
            <person name="Navidi A."/>
            <person name="Naylor J."/>
            <person name="Negash T."/>
            <person name="Nguyen T."/>
            <person name="Nguyen N."/>
            <person name="Nicol R."/>
            <person name="Norbu C."/>
            <person name="Norbu N."/>
            <person name="Novod N."/>
            <person name="O'Neill B."/>
            <person name="Osman S."/>
            <person name="Markiewicz E."/>
            <person name="Oyono O.L."/>
            <person name="Patti C."/>
            <person name="Phunkhang P."/>
            <person name="Pierre F."/>
            <person name="Priest M."/>
            <person name="Raghuraman S."/>
            <person name="Rege F."/>
            <person name="Reyes R."/>
            <person name="Rise C."/>
            <person name="Rogov P."/>
            <person name="Ross K."/>
            <person name="Ryan E."/>
            <person name="Settipalli S."/>
            <person name="Shea T."/>
            <person name="Sherpa N."/>
            <person name="Shi L."/>
            <person name="Shih D."/>
            <person name="Sparrow T."/>
            <person name="Spaulding J."/>
            <person name="Stalker J."/>
            <person name="Stange-Thomann N."/>
            <person name="Stavropoulos S."/>
            <person name="Stone C."/>
            <person name="Strader C."/>
            <person name="Tesfaye S."/>
            <person name="Thomson T."/>
            <person name="Thoulutsang Y."/>
            <person name="Thoulutsang D."/>
            <person name="Topham K."/>
            <person name="Topping I."/>
            <person name="Tsamla T."/>
            <person name="Vassiliev H."/>
            <person name="Vo A."/>
            <person name="Wangchuk T."/>
            <person name="Wangdi T."/>
            <person name="Weiand M."/>
            <person name="Wilkinson J."/>
            <person name="Wilson A."/>
            <person name="Yadav S."/>
            <person name="Young G."/>
            <person name="Yu Q."/>
            <person name="Zembek L."/>
            <person name="Zhong D."/>
            <person name="Zimmer A."/>
            <person name="Zwirko Z."/>
            <person name="Jaffe D.B."/>
            <person name="Alvarez P."/>
            <person name="Brockman W."/>
            <person name="Butler J."/>
            <person name="Chin C."/>
            <person name="Gnerre S."/>
            <person name="Grabherr M."/>
            <person name="Kleber M."/>
            <person name="Mauceli E."/>
            <person name="MacCallum I."/>
        </authorList>
    </citation>
    <scope>NUCLEOTIDE SEQUENCE [LARGE SCALE GENOMIC DNA]</scope>
    <source>
        <strain evidence="4">Tucson 14030-0811.24</strain>
    </source>
</reference>
<proteinExistence type="predicted"/>
<dbReference type="PANTHER" id="PTHR11161:SF0">
    <property type="entry name" value="O-ACYLTRANSFERASE LIKE PROTEIN"/>
    <property type="match status" value="1"/>
</dbReference>
<feature type="transmembrane region" description="Helical" evidence="1">
    <location>
        <begin position="73"/>
        <end position="95"/>
    </location>
</feature>
<evidence type="ECO:0000259" key="2">
    <source>
        <dbReference type="SMART" id="SM00703"/>
    </source>
</evidence>
<keyword evidence="4" id="KW-1185">Reference proteome</keyword>
<feature type="transmembrane region" description="Helical" evidence="1">
    <location>
        <begin position="177"/>
        <end position="197"/>
    </location>
</feature>
<dbReference type="EMBL" id="CH963850">
    <property type="protein sequence ID" value="KRF98175.1"/>
    <property type="molecule type" value="Genomic_DNA"/>
</dbReference>
<dbReference type="Pfam" id="PF01757">
    <property type="entry name" value="Acyl_transf_3"/>
    <property type="match status" value="1"/>
</dbReference>
<keyword evidence="1" id="KW-0472">Membrane</keyword>
<protein>
    <recommendedName>
        <fullName evidence="2">Nose resistant-to-fluoxetine protein N-terminal domain-containing protein</fullName>
    </recommendedName>
</protein>
<dbReference type="InParanoid" id="A0A0Q9WPS0"/>
<feature type="transmembrane region" description="Helical" evidence="1">
    <location>
        <begin position="116"/>
        <end position="138"/>
    </location>
</feature>
<dbReference type="AlphaFoldDB" id="A0A0Q9WPS0"/>
<organism evidence="3 4">
    <name type="scientific">Drosophila willistoni</name>
    <name type="common">Fruit fly</name>
    <dbReference type="NCBI Taxonomy" id="7260"/>
    <lineage>
        <taxon>Eukaryota</taxon>
        <taxon>Metazoa</taxon>
        <taxon>Ecdysozoa</taxon>
        <taxon>Arthropoda</taxon>
        <taxon>Hexapoda</taxon>
        <taxon>Insecta</taxon>
        <taxon>Pterygota</taxon>
        <taxon>Neoptera</taxon>
        <taxon>Endopterygota</taxon>
        <taxon>Diptera</taxon>
        <taxon>Brachycera</taxon>
        <taxon>Muscomorpha</taxon>
        <taxon>Ephydroidea</taxon>
        <taxon>Drosophilidae</taxon>
        <taxon>Drosophila</taxon>
        <taxon>Sophophora</taxon>
    </lineage>
</organism>
<feature type="transmembrane region" description="Helical" evidence="1">
    <location>
        <begin position="278"/>
        <end position="299"/>
    </location>
</feature>
<dbReference type="PANTHER" id="PTHR11161">
    <property type="entry name" value="O-ACYLTRANSFERASE"/>
    <property type="match status" value="1"/>
</dbReference>
<evidence type="ECO:0000313" key="3">
    <source>
        <dbReference type="EMBL" id="KRF98175.1"/>
    </source>
</evidence>
<dbReference type="Pfam" id="PF20146">
    <property type="entry name" value="NRF"/>
    <property type="match status" value="1"/>
</dbReference>
<dbReference type="InterPro" id="IPR002656">
    <property type="entry name" value="Acyl_transf_3_dom"/>
</dbReference>
<keyword evidence="1" id="KW-0812">Transmembrane</keyword>
<dbReference type="SMART" id="SM00703">
    <property type="entry name" value="NRF"/>
    <property type="match status" value="1"/>
</dbReference>
<gene>
    <name evidence="3" type="primary">Dwil\GK27861</name>
    <name evidence="3" type="ORF">Dwil_GK27861</name>
</gene>
<feature type="domain" description="Nose resistant-to-fluoxetine protein N-terminal" evidence="2">
    <location>
        <begin position="1"/>
        <end position="96"/>
    </location>
</feature>
<dbReference type="OrthoDB" id="8063537at2759"/>
<keyword evidence="1" id="KW-1133">Transmembrane helix</keyword>
<sequence>MKLLERVIDSWGSLPSGVLYGNYKDLGNYDECRNINQEITSTGSVTGKYCFAALPKLLLGLNADWSKTIFSEIFGLSYAVDSFFFITGLLLVFCSMRTFEKSKGNINVFMLYLHRYLRLTPLVVFSIPIYMKILPLLADGPFTGYEDYNASCKKTWYKTLLYVQNYSINDVCLSHTWYLAADMHLYVVSVPLVIALYKWGKKAVVGILVLISLLAVCLFFAHYIMYYRTPLNLDYFASHTHASPFLIGLLCGYFLHINRGRSYELHRIIISNLSFNPFSDSVAIGSVLGSLCLYAGLWWTGQ</sequence>
<feature type="transmembrane region" description="Helical" evidence="1">
    <location>
        <begin position="236"/>
        <end position="257"/>
    </location>
</feature>